<evidence type="ECO:0000256" key="8">
    <source>
        <dbReference type="ARBA" id="ARBA00023012"/>
    </source>
</evidence>
<dbReference type="InterPro" id="IPR050482">
    <property type="entry name" value="Sensor_HK_TwoCompSys"/>
</dbReference>
<dbReference type="EMBL" id="BAAAEW010000004">
    <property type="protein sequence ID" value="GAA0744429.1"/>
    <property type="molecule type" value="Genomic_DNA"/>
</dbReference>
<sequence>MRSVTRGLTSIPFASLIGPLAVALALLVLLVNEMGVHSVASYNAEREKALETRNVVGRLRRLLLVVESSQRGYLLTGRTAYRQPYDSTLDDLNGAITDVRTLADKRPAQRDTLLKVADVAARKVSETQEVVRLFDTGDRSNAMALFMTDIGRDYMEQVTRQADEINLTEAQAFDAAGRQRDRMQVWARLGLAAMVALCLAAVFAMQRLSRDRERERVQHLLALQAERDKLETEVDRRTHELVDLAKHLQSVREDERHRLARELHDELGGLLTAAKLDVARMRKRLVEAKPEVNERIVHLAKTLDEGIALKRRIIEDLHPSSLNNLGLQRTLEILCVEFAQRSEIAVHTEIDDVQMESDRALAIYRLVQEALTNIAKYASAHNVHVTLRREGERVRVQVKDDGLGFDPAHIRQGAHGLAGMRFRVRSCQGDLTLHSSPGEGTTVQATMPV</sequence>
<dbReference type="SUPFAM" id="SSF55874">
    <property type="entry name" value="ATPase domain of HSP90 chaperone/DNA topoisomerase II/histidine kinase"/>
    <property type="match status" value="1"/>
</dbReference>
<evidence type="ECO:0000256" key="1">
    <source>
        <dbReference type="ARBA" id="ARBA00000085"/>
    </source>
</evidence>
<dbReference type="Gene3D" id="1.20.5.1930">
    <property type="match status" value="1"/>
</dbReference>
<organism evidence="11 12">
    <name type="scientific">Ideonella azotifigens</name>
    <dbReference type="NCBI Taxonomy" id="513160"/>
    <lineage>
        <taxon>Bacteria</taxon>
        <taxon>Pseudomonadati</taxon>
        <taxon>Pseudomonadota</taxon>
        <taxon>Betaproteobacteria</taxon>
        <taxon>Burkholderiales</taxon>
        <taxon>Sphaerotilaceae</taxon>
        <taxon>Ideonella</taxon>
    </lineage>
</organism>
<dbReference type="CDD" id="cd19410">
    <property type="entry name" value="HK9-like_sensor"/>
    <property type="match status" value="1"/>
</dbReference>
<dbReference type="CDD" id="cd16917">
    <property type="entry name" value="HATPase_UhpB-NarQ-NarX-like"/>
    <property type="match status" value="1"/>
</dbReference>
<keyword evidence="9" id="KW-0472">Membrane</keyword>
<dbReference type="SMART" id="SM00387">
    <property type="entry name" value="HATPase_c"/>
    <property type="match status" value="1"/>
</dbReference>
<keyword evidence="3" id="KW-0597">Phosphoprotein</keyword>
<evidence type="ECO:0000256" key="3">
    <source>
        <dbReference type="ARBA" id="ARBA00022553"/>
    </source>
</evidence>
<dbReference type="EC" id="2.7.13.3" evidence="2"/>
<keyword evidence="7" id="KW-0067">ATP-binding</keyword>
<dbReference type="PROSITE" id="PS50109">
    <property type="entry name" value="HIS_KIN"/>
    <property type="match status" value="1"/>
</dbReference>
<evidence type="ECO:0000313" key="11">
    <source>
        <dbReference type="EMBL" id="GAA0744429.1"/>
    </source>
</evidence>
<evidence type="ECO:0000256" key="5">
    <source>
        <dbReference type="ARBA" id="ARBA00022741"/>
    </source>
</evidence>
<keyword evidence="9" id="KW-1133">Transmembrane helix</keyword>
<dbReference type="Pfam" id="PF05227">
    <property type="entry name" value="CHASE3"/>
    <property type="match status" value="1"/>
</dbReference>
<accession>A0ABP3UXE6</accession>
<keyword evidence="4" id="KW-0808">Transferase</keyword>
<dbReference type="Pfam" id="PF02518">
    <property type="entry name" value="HATPase_c"/>
    <property type="match status" value="1"/>
</dbReference>
<feature type="transmembrane region" description="Helical" evidence="9">
    <location>
        <begin position="185"/>
        <end position="205"/>
    </location>
</feature>
<keyword evidence="5" id="KW-0547">Nucleotide-binding</keyword>
<feature type="domain" description="Histidine kinase" evidence="10">
    <location>
        <begin position="258"/>
        <end position="449"/>
    </location>
</feature>
<dbReference type="PANTHER" id="PTHR24421">
    <property type="entry name" value="NITRATE/NITRITE SENSOR PROTEIN NARX-RELATED"/>
    <property type="match status" value="1"/>
</dbReference>
<evidence type="ECO:0000256" key="6">
    <source>
        <dbReference type="ARBA" id="ARBA00022777"/>
    </source>
</evidence>
<proteinExistence type="predicted"/>
<dbReference type="InterPro" id="IPR007891">
    <property type="entry name" value="CHASE3"/>
</dbReference>
<comment type="caution">
    <text evidence="11">The sequence shown here is derived from an EMBL/GenBank/DDBJ whole genome shotgun (WGS) entry which is preliminary data.</text>
</comment>
<dbReference type="PANTHER" id="PTHR24421:SF10">
    <property type="entry name" value="NITRATE_NITRITE SENSOR PROTEIN NARQ"/>
    <property type="match status" value="1"/>
</dbReference>
<dbReference type="InterPro" id="IPR011712">
    <property type="entry name" value="Sig_transdc_His_kin_sub3_dim/P"/>
</dbReference>
<reference evidence="12" key="1">
    <citation type="journal article" date="2019" name="Int. J. Syst. Evol. Microbiol.">
        <title>The Global Catalogue of Microorganisms (GCM) 10K type strain sequencing project: providing services to taxonomists for standard genome sequencing and annotation.</title>
        <authorList>
            <consortium name="The Broad Institute Genomics Platform"/>
            <consortium name="The Broad Institute Genome Sequencing Center for Infectious Disease"/>
            <person name="Wu L."/>
            <person name="Ma J."/>
        </authorList>
    </citation>
    <scope>NUCLEOTIDE SEQUENCE [LARGE SCALE GENOMIC DNA]</scope>
    <source>
        <strain evidence="12">JCM 15503</strain>
    </source>
</reference>
<dbReference type="Pfam" id="PF07730">
    <property type="entry name" value="HisKA_3"/>
    <property type="match status" value="1"/>
</dbReference>
<protein>
    <recommendedName>
        <fullName evidence="2">histidine kinase</fullName>
        <ecNumber evidence="2">2.7.13.3</ecNumber>
    </recommendedName>
</protein>
<keyword evidence="6" id="KW-0418">Kinase</keyword>
<name>A0ABP3UXE6_9BURK</name>
<gene>
    <name evidence="11" type="ORF">GCM10009107_09920</name>
</gene>
<dbReference type="InterPro" id="IPR003594">
    <property type="entry name" value="HATPase_dom"/>
</dbReference>
<evidence type="ECO:0000256" key="2">
    <source>
        <dbReference type="ARBA" id="ARBA00012438"/>
    </source>
</evidence>
<evidence type="ECO:0000259" key="10">
    <source>
        <dbReference type="PROSITE" id="PS50109"/>
    </source>
</evidence>
<evidence type="ECO:0000256" key="7">
    <source>
        <dbReference type="ARBA" id="ARBA00022840"/>
    </source>
</evidence>
<keyword evidence="9" id="KW-0812">Transmembrane</keyword>
<dbReference type="InterPro" id="IPR036890">
    <property type="entry name" value="HATPase_C_sf"/>
</dbReference>
<keyword evidence="8" id="KW-0902">Two-component regulatory system</keyword>
<evidence type="ECO:0000256" key="9">
    <source>
        <dbReference type="SAM" id="Phobius"/>
    </source>
</evidence>
<keyword evidence="12" id="KW-1185">Reference proteome</keyword>
<feature type="transmembrane region" description="Helical" evidence="9">
    <location>
        <begin position="12"/>
        <end position="31"/>
    </location>
</feature>
<evidence type="ECO:0000256" key="4">
    <source>
        <dbReference type="ARBA" id="ARBA00022679"/>
    </source>
</evidence>
<evidence type="ECO:0000313" key="12">
    <source>
        <dbReference type="Proteomes" id="UP001500279"/>
    </source>
</evidence>
<comment type="catalytic activity">
    <reaction evidence="1">
        <text>ATP + protein L-histidine = ADP + protein N-phospho-L-histidine.</text>
        <dbReference type="EC" id="2.7.13.3"/>
    </reaction>
</comment>
<dbReference type="Proteomes" id="UP001500279">
    <property type="component" value="Unassembled WGS sequence"/>
</dbReference>
<dbReference type="Gene3D" id="3.30.565.10">
    <property type="entry name" value="Histidine kinase-like ATPase, C-terminal domain"/>
    <property type="match status" value="1"/>
</dbReference>
<dbReference type="RefSeq" id="WP_231010559.1">
    <property type="nucleotide sequence ID" value="NZ_BAAAEW010000004.1"/>
</dbReference>
<dbReference type="InterPro" id="IPR005467">
    <property type="entry name" value="His_kinase_dom"/>
</dbReference>